<dbReference type="Gene3D" id="1.10.10.10">
    <property type="entry name" value="Winged helix-like DNA-binding domain superfamily/Winged helix DNA-binding domain"/>
    <property type="match status" value="1"/>
</dbReference>
<evidence type="ECO:0000313" key="5">
    <source>
        <dbReference type="EMBL" id="MFD0871366.1"/>
    </source>
</evidence>
<name>A0ABW3DDC9_9BACL</name>
<evidence type="ECO:0000256" key="3">
    <source>
        <dbReference type="ARBA" id="ARBA00023125"/>
    </source>
</evidence>
<accession>A0ABW3DDC9</accession>
<dbReference type="InterPro" id="IPR036390">
    <property type="entry name" value="WH_DNA-bd_sf"/>
</dbReference>
<keyword evidence="4" id="KW-0804">Transcription</keyword>
<keyword evidence="3" id="KW-0238">DNA-binding</keyword>
<evidence type="ECO:0000256" key="4">
    <source>
        <dbReference type="ARBA" id="ARBA00023163"/>
    </source>
</evidence>
<proteinExistence type="inferred from homology"/>
<dbReference type="InterPro" id="IPR005650">
    <property type="entry name" value="BlaI_family"/>
</dbReference>
<comment type="caution">
    <text evidence="5">The sequence shown here is derived from an EMBL/GenBank/DDBJ whole genome shotgun (WGS) entry which is preliminary data.</text>
</comment>
<dbReference type="EMBL" id="JBHTIU010000080">
    <property type="protein sequence ID" value="MFD0871366.1"/>
    <property type="molecule type" value="Genomic_DNA"/>
</dbReference>
<dbReference type="Gene3D" id="1.10.4040.10">
    <property type="entry name" value="Penicillinase repressor domain"/>
    <property type="match status" value="1"/>
</dbReference>
<evidence type="ECO:0000313" key="6">
    <source>
        <dbReference type="Proteomes" id="UP001597120"/>
    </source>
</evidence>
<reference evidence="6" key="1">
    <citation type="journal article" date="2019" name="Int. J. Syst. Evol. Microbiol.">
        <title>The Global Catalogue of Microorganisms (GCM) 10K type strain sequencing project: providing services to taxonomists for standard genome sequencing and annotation.</title>
        <authorList>
            <consortium name="The Broad Institute Genomics Platform"/>
            <consortium name="The Broad Institute Genome Sequencing Center for Infectious Disease"/>
            <person name="Wu L."/>
            <person name="Ma J."/>
        </authorList>
    </citation>
    <scope>NUCLEOTIDE SEQUENCE [LARGE SCALE GENOMIC DNA]</scope>
    <source>
        <strain evidence="6">CCUG 57263</strain>
    </source>
</reference>
<evidence type="ECO:0000256" key="1">
    <source>
        <dbReference type="ARBA" id="ARBA00011046"/>
    </source>
</evidence>
<dbReference type="Proteomes" id="UP001597120">
    <property type="component" value="Unassembled WGS sequence"/>
</dbReference>
<organism evidence="5 6">
    <name type="scientific">Paenibacillus residui</name>
    <dbReference type="NCBI Taxonomy" id="629724"/>
    <lineage>
        <taxon>Bacteria</taxon>
        <taxon>Bacillati</taxon>
        <taxon>Bacillota</taxon>
        <taxon>Bacilli</taxon>
        <taxon>Bacillales</taxon>
        <taxon>Paenibacillaceae</taxon>
        <taxon>Paenibacillus</taxon>
    </lineage>
</organism>
<dbReference type="Pfam" id="PF03965">
    <property type="entry name" value="Penicillinase_R"/>
    <property type="match status" value="1"/>
</dbReference>
<dbReference type="RefSeq" id="WP_379290366.1">
    <property type="nucleotide sequence ID" value="NZ_JBHTIU010000080.1"/>
</dbReference>
<keyword evidence="6" id="KW-1185">Reference proteome</keyword>
<keyword evidence="2" id="KW-0805">Transcription regulation</keyword>
<dbReference type="InterPro" id="IPR036388">
    <property type="entry name" value="WH-like_DNA-bd_sf"/>
</dbReference>
<comment type="similarity">
    <text evidence="1">Belongs to the BlaI transcriptional regulatory family.</text>
</comment>
<dbReference type="PIRSF" id="PIRSF019455">
    <property type="entry name" value="CopR_AtkY"/>
    <property type="match status" value="1"/>
</dbReference>
<sequence>MKPSFERLPDAEYDVMDIIWQSEQPLKTSAILSRLHEEQGKDWNISTLQSLLTRLQQRGYIDFKNEGRLKLYYPLIDRHSYTRQETQSFFSRFHRNSYKSLFAALTGGRKISRESLDELSEIVRNAGKEDD</sequence>
<dbReference type="SUPFAM" id="SSF46785">
    <property type="entry name" value="Winged helix' DNA-binding domain"/>
    <property type="match status" value="1"/>
</dbReference>
<protein>
    <submittedName>
        <fullName evidence="5">BlaI/MecI/CopY family transcriptional regulator</fullName>
    </submittedName>
</protein>
<evidence type="ECO:0000256" key="2">
    <source>
        <dbReference type="ARBA" id="ARBA00023015"/>
    </source>
</evidence>
<gene>
    <name evidence="5" type="ORF">ACFQ03_19700</name>
</gene>